<dbReference type="Gene3D" id="3.40.50.300">
    <property type="entry name" value="P-loop containing nucleotide triphosphate hydrolases"/>
    <property type="match status" value="1"/>
</dbReference>
<dbReference type="Proteomes" id="UP000234296">
    <property type="component" value="Unassembled WGS sequence"/>
</dbReference>
<dbReference type="SUPFAM" id="SSF52540">
    <property type="entry name" value="P-loop containing nucleoside triphosphate hydrolases"/>
    <property type="match status" value="1"/>
</dbReference>
<reference evidence="3" key="1">
    <citation type="submission" date="2017-12" db="EMBL/GenBank/DDBJ databases">
        <title>The genome sequence of Pantoea sp. 596.</title>
        <authorList>
            <person name="Gao J."/>
            <person name="Mao X."/>
            <person name="Sun J."/>
        </authorList>
    </citation>
    <scope>NUCLEOTIDE SEQUENCE [LARGE SCALE GENOMIC DNA]</scope>
    <source>
        <strain evidence="3">596</strain>
    </source>
</reference>
<evidence type="ECO:0000313" key="2">
    <source>
        <dbReference type="EMBL" id="PLR25848.1"/>
    </source>
</evidence>
<keyword evidence="1" id="KW-0175">Coiled coil</keyword>
<evidence type="ECO:0000313" key="3">
    <source>
        <dbReference type="Proteomes" id="UP000234296"/>
    </source>
</evidence>
<comment type="caution">
    <text evidence="2">The sequence shown here is derived from an EMBL/GenBank/DDBJ whole genome shotgun (WGS) entry which is preliminary data.</text>
</comment>
<sequence>MEIVKVSARLDVKNDIRQFGFDVNFKSGLNIISGHNSSGKSTIISSIYYCLGMEQLLGGNRASVLDLSLQKKFEFSGRSYEVLQSTTELTIKNLDRKATLKRYIKSFDDESKNKIIITESGIKKSFYLHSQGDHERDEGFYKWLCEFIGIVLPKVEDIDNGIVKTIYLQNIFPCALIEQTKGWSDFFAQMPNFGIKDSKQKLVEFLLDLESLKNEFQYDVLKQKETKVKQEWVDRYSNIEKICNSNGLIIRGIDPDISSNTLRKIFSAKLRQAVSDDALSLDSYIEKLIEEKNVLVVESKNITSHELSSEVKKNVGRVRYELSQFNRQLGIINKEIANEKLKFISYKDSLQKINIEIQRIDSAIKLEDFYSLSENIENCPLCDNELALDQRLNIADSKIDLKESLVFLKSQRNLYESYFVKYNKLIEDFEGINEFISSKIADKKDELKYIMKDVNSVDHSLVRLNVYKTISIENDIKNHLKIKKDFEKIKSDLKCLLIELDEINDKKDELKISDKSDNIKINVFKEEMKRLLYKDYFYYTSNEVENITIKNKSPSRLLPVVEIKGDVQNVRLSSSASDFIRVQWAFYLTLLKISKNHPGFVVFDEPGQHAMNLESMISLLKYSSKINKQVIMCISKETRNDSDTKNYNRLLSSLDELYPCHLIDIDSNKNANKCISPLESIGLEQ</sequence>
<evidence type="ECO:0000256" key="1">
    <source>
        <dbReference type="SAM" id="Coils"/>
    </source>
</evidence>
<gene>
    <name evidence="2" type="ORF">PZBJ_03335</name>
</gene>
<keyword evidence="3" id="KW-1185">Reference proteome</keyword>
<name>A0ABX4STW4_9GAMM</name>
<proteinExistence type="predicted"/>
<protein>
    <recommendedName>
        <fullName evidence="4">Rad50/SbcC-type AAA domain-containing protein</fullName>
    </recommendedName>
</protein>
<feature type="coiled-coil region" evidence="1">
    <location>
        <begin position="486"/>
        <end position="513"/>
    </location>
</feature>
<organism evidence="2 3">
    <name type="scientific">Pantoea endophytica</name>
    <dbReference type="NCBI Taxonomy" id="92488"/>
    <lineage>
        <taxon>Bacteria</taxon>
        <taxon>Pseudomonadati</taxon>
        <taxon>Pseudomonadota</taxon>
        <taxon>Gammaproteobacteria</taxon>
        <taxon>Enterobacterales</taxon>
        <taxon>Erwiniaceae</taxon>
        <taxon>Pantoea</taxon>
    </lineage>
</organism>
<accession>A0ABX4STW4</accession>
<dbReference type="EMBL" id="PJRT01000005">
    <property type="protein sequence ID" value="PLR25848.1"/>
    <property type="molecule type" value="Genomic_DNA"/>
</dbReference>
<dbReference type="InterPro" id="IPR027417">
    <property type="entry name" value="P-loop_NTPase"/>
</dbReference>
<dbReference type="RefSeq" id="WP_101761184.1">
    <property type="nucleotide sequence ID" value="NZ_PJRT01000005.1"/>
</dbReference>
<evidence type="ECO:0008006" key="4">
    <source>
        <dbReference type="Google" id="ProtNLM"/>
    </source>
</evidence>